<dbReference type="PANTHER" id="PTHR13068:SF112">
    <property type="entry name" value="TRANSCRIPTION TERMINATION FACTOR 3, MITOCHONDRIAL"/>
    <property type="match status" value="1"/>
</dbReference>
<protein>
    <recommendedName>
        <fullName evidence="7">Transcription termination factor 3, mitochondrial</fullName>
    </recommendedName>
</protein>
<dbReference type="KEGG" id="apln:108740667"/>
<proteinExistence type="inferred from homology"/>
<sequence>MLIKKVQFATTNHFHTFFRCLSAVIQKRVPDNGIEATELELVNPQNDTPMKKSPLEKCTEDLSEISPYFMPTFNFAAYVNKSETLQELLKLGVNLYKLEKKVTVVPLILKLDFEKNVKPLVTFLHEFGVPINEIGHFITKNPFIFKEDLENMEARINYLFSKKFTKEMILRIVTLNPFWLNFSIERIDKRLGFFQQNYTLKGNEVRTLATISPKLITYNLRQIKANTFAIKEEMGFDEDEVKSLLLSTPKIFMKDQNGVLKTFEFIHKTMGISHDMILKVPEILTFREFRIKERHTYLETLGKAQYNPREPNYVALVSLAGGSDADFCDKVAKTSVHSFNIFLKTL</sequence>
<dbReference type="InterPro" id="IPR038538">
    <property type="entry name" value="MTERF_sf"/>
</dbReference>
<accession>A0A7F5R2Y0</accession>
<evidence type="ECO:0000256" key="6">
    <source>
        <dbReference type="ARBA" id="ARBA00023163"/>
    </source>
</evidence>
<dbReference type="Pfam" id="PF02536">
    <property type="entry name" value="mTERF"/>
    <property type="match status" value="1"/>
</dbReference>
<evidence type="ECO:0000256" key="3">
    <source>
        <dbReference type="ARBA" id="ARBA00022946"/>
    </source>
</evidence>
<dbReference type="Proteomes" id="UP000192223">
    <property type="component" value="Unplaced"/>
</dbReference>
<dbReference type="GO" id="GO:0006390">
    <property type="term" value="P:mitochondrial transcription"/>
    <property type="evidence" value="ECO:0007669"/>
    <property type="project" value="TreeGrafter"/>
</dbReference>
<evidence type="ECO:0000256" key="4">
    <source>
        <dbReference type="ARBA" id="ARBA00023015"/>
    </source>
</evidence>
<dbReference type="PANTHER" id="PTHR13068">
    <property type="entry name" value="CGI-12 PROTEIN-RELATED"/>
    <property type="match status" value="1"/>
</dbReference>
<gene>
    <name evidence="9" type="primary">LOC108740667</name>
</gene>
<dbReference type="GeneID" id="108740667"/>
<comment type="similarity">
    <text evidence="2">Belongs to the mTERF family.</text>
</comment>
<keyword evidence="4" id="KW-0805">Transcription regulation</keyword>
<dbReference type="RefSeq" id="XP_025829837.1">
    <property type="nucleotide sequence ID" value="XM_025974052.1"/>
</dbReference>
<dbReference type="SMART" id="SM00733">
    <property type="entry name" value="Mterf"/>
    <property type="match status" value="6"/>
</dbReference>
<name>A0A7F5R2Y0_AGRPL</name>
<keyword evidence="3" id="KW-0809">Transit peptide</keyword>
<dbReference type="OrthoDB" id="637682at2759"/>
<evidence type="ECO:0000313" key="8">
    <source>
        <dbReference type="Proteomes" id="UP000192223"/>
    </source>
</evidence>
<reference evidence="9" key="1">
    <citation type="submission" date="2025-08" db="UniProtKB">
        <authorList>
            <consortium name="RefSeq"/>
        </authorList>
    </citation>
    <scope>IDENTIFICATION</scope>
    <source>
        <tissue evidence="9">Entire body</tissue>
    </source>
</reference>
<evidence type="ECO:0000256" key="2">
    <source>
        <dbReference type="ARBA" id="ARBA00007692"/>
    </source>
</evidence>
<dbReference type="InterPro" id="IPR003690">
    <property type="entry name" value="MTERF"/>
</dbReference>
<comment type="subcellular location">
    <subcellularLocation>
        <location evidence="1">Mitochondrion</location>
    </subcellularLocation>
</comment>
<dbReference type="FunFam" id="1.25.70.10:FF:000002">
    <property type="entry name" value="transcription termination factor 3, mitochondrial"/>
    <property type="match status" value="1"/>
</dbReference>
<evidence type="ECO:0000313" key="9">
    <source>
        <dbReference type="RefSeq" id="XP_025829837.1"/>
    </source>
</evidence>
<dbReference type="GO" id="GO:0006355">
    <property type="term" value="P:regulation of DNA-templated transcription"/>
    <property type="evidence" value="ECO:0007669"/>
    <property type="project" value="UniProtKB-ARBA"/>
</dbReference>
<keyword evidence="8" id="KW-1185">Reference proteome</keyword>
<evidence type="ECO:0000256" key="7">
    <source>
        <dbReference type="ARBA" id="ARBA00071275"/>
    </source>
</evidence>
<dbReference type="CTD" id="51001"/>
<dbReference type="FunCoup" id="A0A7F5R2Y0">
    <property type="interactions" value="1305"/>
</dbReference>
<dbReference type="Gene3D" id="1.25.70.10">
    <property type="entry name" value="Transcription termination factor 3, mitochondrial"/>
    <property type="match status" value="1"/>
</dbReference>
<keyword evidence="6" id="KW-0804">Transcription</keyword>
<evidence type="ECO:0000256" key="5">
    <source>
        <dbReference type="ARBA" id="ARBA00023128"/>
    </source>
</evidence>
<evidence type="ECO:0000256" key="1">
    <source>
        <dbReference type="ARBA" id="ARBA00004173"/>
    </source>
</evidence>
<dbReference type="AlphaFoldDB" id="A0A7F5R2Y0"/>
<dbReference type="GO" id="GO:0061668">
    <property type="term" value="P:mitochondrial ribosome assembly"/>
    <property type="evidence" value="ECO:0007669"/>
    <property type="project" value="TreeGrafter"/>
</dbReference>
<keyword evidence="5" id="KW-0496">Mitochondrion</keyword>
<dbReference type="GO" id="GO:0003676">
    <property type="term" value="F:nucleic acid binding"/>
    <property type="evidence" value="ECO:0007669"/>
    <property type="project" value="InterPro"/>
</dbReference>
<dbReference type="GO" id="GO:0005739">
    <property type="term" value="C:mitochondrion"/>
    <property type="evidence" value="ECO:0007669"/>
    <property type="project" value="UniProtKB-SubCell"/>
</dbReference>
<organism evidence="8 9">
    <name type="scientific">Agrilus planipennis</name>
    <name type="common">Emerald ash borer</name>
    <name type="synonym">Agrilus marcopoli</name>
    <dbReference type="NCBI Taxonomy" id="224129"/>
    <lineage>
        <taxon>Eukaryota</taxon>
        <taxon>Metazoa</taxon>
        <taxon>Ecdysozoa</taxon>
        <taxon>Arthropoda</taxon>
        <taxon>Hexapoda</taxon>
        <taxon>Insecta</taxon>
        <taxon>Pterygota</taxon>
        <taxon>Neoptera</taxon>
        <taxon>Endopterygota</taxon>
        <taxon>Coleoptera</taxon>
        <taxon>Polyphaga</taxon>
        <taxon>Elateriformia</taxon>
        <taxon>Buprestoidea</taxon>
        <taxon>Buprestidae</taxon>
        <taxon>Agrilinae</taxon>
        <taxon>Agrilus</taxon>
    </lineage>
</organism>
<dbReference type="InParanoid" id="A0A7F5R2Y0"/>